<accession>A0A4C1ZPS8</accession>
<evidence type="ECO:0000313" key="2">
    <source>
        <dbReference type="Proteomes" id="UP000299102"/>
    </source>
</evidence>
<sequence length="182" mass="20321">MHINYTHALNTKRYCGIRISTGTIEDFRKLNAFLINNNIPLHTFVLEEERKVKVVIKGIPREFETADIKDDLINQGHLVLAARELFKTLARSVWSLWSCTGRIIKEVCPVNAIGVSYTDTRLPTVSLNRDALSVWSHTGPKTAIAVKESRGNPPAIIAVQTTRPTTVGAQKHLNLNQINLGI</sequence>
<dbReference type="Proteomes" id="UP000299102">
    <property type="component" value="Unassembled WGS sequence"/>
</dbReference>
<keyword evidence="2" id="KW-1185">Reference proteome</keyword>
<name>A0A4C1ZPS8_EUMVA</name>
<evidence type="ECO:0008006" key="3">
    <source>
        <dbReference type="Google" id="ProtNLM"/>
    </source>
</evidence>
<dbReference type="AlphaFoldDB" id="A0A4C1ZPS8"/>
<dbReference type="OrthoDB" id="7477923at2759"/>
<protein>
    <recommendedName>
        <fullName evidence="3">Pre-C2HC domain-containing protein</fullName>
    </recommendedName>
</protein>
<proteinExistence type="predicted"/>
<dbReference type="EMBL" id="BGZK01001965">
    <property type="protein sequence ID" value="GBP88909.1"/>
    <property type="molecule type" value="Genomic_DNA"/>
</dbReference>
<organism evidence="1 2">
    <name type="scientific">Eumeta variegata</name>
    <name type="common">Bagworm moth</name>
    <name type="synonym">Eumeta japonica</name>
    <dbReference type="NCBI Taxonomy" id="151549"/>
    <lineage>
        <taxon>Eukaryota</taxon>
        <taxon>Metazoa</taxon>
        <taxon>Ecdysozoa</taxon>
        <taxon>Arthropoda</taxon>
        <taxon>Hexapoda</taxon>
        <taxon>Insecta</taxon>
        <taxon>Pterygota</taxon>
        <taxon>Neoptera</taxon>
        <taxon>Endopterygota</taxon>
        <taxon>Lepidoptera</taxon>
        <taxon>Glossata</taxon>
        <taxon>Ditrysia</taxon>
        <taxon>Tineoidea</taxon>
        <taxon>Psychidae</taxon>
        <taxon>Oiketicinae</taxon>
        <taxon>Eumeta</taxon>
    </lineage>
</organism>
<gene>
    <name evidence="1" type="ORF">EVAR_67380_1</name>
</gene>
<reference evidence="1 2" key="1">
    <citation type="journal article" date="2019" name="Commun. Biol.">
        <title>The bagworm genome reveals a unique fibroin gene that provides high tensile strength.</title>
        <authorList>
            <person name="Kono N."/>
            <person name="Nakamura H."/>
            <person name="Ohtoshi R."/>
            <person name="Tomita M."/>
            <person name="Numata K."/>
            <person name="Arakawa K."/>
        </authorList>
    </citation>
    <scope>NUCLEOTIDE SEQUENCE [LARGE SCALE GENOMIC DNA]</scope>
</reference>
<evidence type="ECO:0000313" key="1">
    <source>
        <dbReference type="EMBL" id="GBP88909.1"/>
    </source>
</evidence>
<comment type="caution">
    <text evidence="1">The sequence shown here is derived from an EMBL/GenBank/DDBJ whole genome shotgun (WGS) entry which is preliminary data.</text>
</comment>